<evidence type="ECO:0000313" key="3">
    <source>
        <dbReference type="Proteomes" id="UP001604335"/>
    </source>
</evidence>
<evidence type="ECO:0000259" key="1">
    <source>
        <dbReference type="PROSITE" id="PS50042"/>
    </source>
</evidence>
<dbReference type="InterPro" id="IPR018490">
    <property type="entry name" value="cNMP-bd_dom_sf"/>
</dbReference>
<gene>
    <name evidence="2" type="ORF">VPK24_17595</name>
</gene>
<proteinExistence type="predicted"/>
<dbReference type="SUPFAM" id="SSF51206">
    <property type="entry name" value="cAMP-binding domain-like"/>
    <property type="match status" value="1"/>
</dbReference>
<dbReference type="Proteomes" id="UP001604335">
    <property type="component" value="Unassembled WGS sequence"/>
</dbReference>
<accession>A0ABW7CEA0</accession>
<dbReference type="InterPro" id="IPR000595">
    <property type="entry name" value="cNMP-bd_dom"/>
</dbReference>
<evidence type="ECO:0000313" key="2">
    <source>
        <dbReference type="EMBL" id="MFG3819464.1"/>
    </source>
</evidence>
<dbReference type="PROSITE" id="PS50042">
    <property type="entry name" value="CNMP_BINDING_3"/>
    <property type="match status" value="1"/>
</dbReference>
<sequence>MNFRDFPAFRDLTAEQFQRFLSSCQSGTIPADRTIIHQGKPGSHIFFLSSGQVRITLNTDLGERELNVLSAPTVLGEISFFSGELSSANVTTATDVSAIAIGFNTLRARLYGGDAACAIVTLHLASTIAERAAHMTQKVVDFYGHQAEIQSTTHNLFGEWSFL</sequence>
<organism evidence="2 3">
    <name type="scientific">Limnothrix redekei LRLZ20PSL1</name>
    <dbReference type="NCBI Taxonomy" id="3112953"/>
    <lineage>
        <taxon>Bacteria</taxon>
        <taxon>Bacillati</taxon>
        <taxon>Cyanobacteriota</taxon>
        <taxon>Cyanophyceae</taxon>
        <taxon>Pseudanabaenales</taxon>
        <taxon>Pseudanabaenaceae</taxon>
        <taxon>Limnothrix</taxon>
    </lineage>
</organism>
<dbReference type="InterPro" id="IPR014710">
    <property type="entry name" value="RmlC-like_jellyroll"/>
</dbReference>
<dbReference type="SMART" id="SM00100">
    <property type="entry name" value="cNMP"/>
    <property type="match status" value="1"/>
</dbReference>
<keyword evidence="3" id="KW-1185">Reference proteome</keyword>
<comment type="caution">
    <text evidence="2">The sequence shown here is derived from an EMBL/GenBank/DDBJ whole genome shotgun (WGS) entry which is preliminary data.</text>
</comment>
<feature type="domain" description="Cyclic nucleotide-binding" evidence="1">
    <location>
        <begin position="8"/>
        <end position="107"/>
    </location>
</feature>
<name>A0ABW7CEA0_9CYAN</name>
<dbReference type="Gene3D" id="2.60.120.10">
    <property type="entry name" value="Jelly Rolls"/>
    <property type="match status" value="1"/>
</dbReference>
<protein>
    <submittedName>
        <fullName evidence="2">Cyclic nucleotide-binding domain-containing protein</fullName>
    </submittedName>
</protein>
<dbReference type="Pfam" id="PF00027">
    <property type="entry name" value="cNMP_binding"/>
    <property type="match status" value="1"/>
</dbReference>
<dbReference type="RefSeq" id="WP_393015392.1">
    <property type="nucleotide sequence ID" value="NZ_JAZAQF010000091.1"/>
</dbReference>
<dbReference type="CDD" id="cd00038">
    <property type="entry name" value="CAP_ED"/>
    <property type="match status" value="1"/>
</dbReference>
<dbReference type="EMBL" id="JAZAQF010000091">
    <property type="protein sequence ID" value="MFG3819464.1"/>
    <property type="molecule type" value="Genomic_DNA"/>
</dbReference>
<reference evidence="3" key="1">
    <citation type="journal article" date="2024" name="Algal Res.">
        <title>Biochemical, toxicological and genomic investigation of a high-biomass producing Limnothrix strain isolated from Italian shallow drinking water reservoir.</title>
        <authorList>
            <person name="Simonazzi M."/>
            <person name="Shishido T.K."/>
            <person name="Delbaje E."/>
            <person name="Wahlsten M."/>
            <person name="Fewer D.P."/>
            <person name="Sivonen K."/>
            <person name="Pezzolesi L."/>
            <person name="Pistocchi R."/>
        </authorList>
    </citation>
    <scope>NUCLEOTIDE SEQUENCE [LARGE SCALE GENOMIC DNA]</scope>
    <source>
        <strain evidence="3">LRLZ20PSL1</strain>
    </source>
</reference>